<dbReference type="InterPro" id="IPR005135">
    <property type="entry name" value="Endo/exonuclease/phosphatase"/>
</dbReference>
<organism evidence="2 3">
    <name type="scientific">Mangrovihabitans endophyticus</name>
    <dbReference type="NCBI Taxonomy" id="1751298"/>
    <lineage>
        <taxon>Bacteria</taxon>
        <taxon>Bacillati</taxon>
        <taxon>Actinomycetota</taxon>
        <taxon>Actinomycetes</taxon>
        <taxon>Micromonosporales</taxon>
        <taxon>Micromonosporaceae</taxon>
        <taxon>Mangrovihabitans</taxon>
    </lineage>
</organism>
<dbReference type="GO" id="GO:0004519">
    <property type="term" value="F:endonuclease activity"/>
    <property type="evidence" value="ECO:0007669"/>
    <property type="project" value="UniProtKB-KW"/>
</dbReference>
<dbReference type="SUPFAM" id="SSF56219">
    <property type="entry name" value="DNase I-like"/>
    <property type="match status" value="1"/>
</dbReference>
<evidence type="ECO:0000313" key="3">
    <source>
        <dbReference type="Proteomes" id="UP000656042"/>
    </source>
</evidence>
<sequence>MVLRVASINLHCGLDRRAEPYSVKQAVAALDADVILIQENWRPDDGTGLAATAAADCAYPHVAERELVSGRTPVELEIVRGDSPALATRGSWGLAVISRVPWTRAGEIAIGAARGDVVGPRYAQVVQIGGLRLVNVHLTHRLAHGPAQLRALLAGLAGDDTPTVIAGDLNMCRPTIALARPYRPVARGRTWPAHLPLAQLDHVLAGPGVTVTDARVGPAVGSDHLPVLVSVAPAG</sequence>
<feature type="domain" description="Endonuclease/exonuclease/phosphatase" evidence="1">
    <location>
        <begin position="7"/>
        <end position="224"/>
    </location>
</feature>
<dbReference type="RefSeq" id="WP_189080718.1">
    <property type="nucleotide sequence ID" value="NZ_BMMX01000018.1"/>
</dbReference>
<keyword evidence="3" id="KW-1185">Reference proteome</keyword>
<dbReference type="EMBL" id="BMMX01000018">
    <property type="protein sequence ID" value="GGL01053.1"/>
    <property type="molecule type" value="Genomic_DNA"/>
</dbReference>
<keyword evidence="2" id="KW-0540">Nuclease</keyword>
<dbReference type="Gene3D" id="3.60.10.10">
    <property type="entry name" value="Endonuclease/exonuclease/phosphatase"/>
    <property type="match status" value="1"/>
</dbReference>
<keyword evidence="2" id="KW-0255">Endonuclease</keyword>
<accession>A0A8J3C3B5</accession>
<dbReference type="InterPro" id="IPR036691">
    <property type="entry name" value="Endo/exonu/phosph_ase_sf"/>
</dbReference>
<reference evidence="2" key="1">
    <citation type="journal article" date="2014" name="Int. J. Syst. Evol. Microbiol.">
        <title>Complete genome sequence of Corynebacterium casei LMG S-19264T (=DSM 44701T), isolated from a smear-ripened cheese.</title>
        <authorList>
            <consortium name="US DOE Joint Genome Institute (JGI-PGF)"/>
            <person name="Walter F."/>
            <person name="Albersmeier A."/>
            <person name="Kalinowski J."/>
            <person name="Ruckert C."/>
        </authorList>
    </citation>
    <scope>NUCLEOTIDE SEQUENCE</scope>
    <source>
        <strain evidence="2">CGMCC 4.7299</strain>
    </source>
</reference>
<comment type="caution">
    <text evidence="2">The sequence shown here is derived from an EMBL/GenBank/DDBJ whole genome shotgun (WGS) entry which is preliminary data.</text>
</comment>
<dbReference type="Proteomes" id="UP000656042">
    <property type="component" value="Unassembled WGS sequence"/>
</dbReference>
<gene>
    <name evidence="2" type="ORF">GCM10012284_39510</name>
</gene>
<dbReference type="Pfam" id="PF03372">
    <property type="entry name" value="Exo_endo_phos"/>
    <property type="match status" value="1"/>
</dbReference>
<reference evidence="2" key="2">
    <citation type="submission" date="2020-09" db="EMBL/GenBank/DDBJ databases">
        <authorList>
            <person name="Sun Q."/>
            <person name="Zhou Y."/>
        </authorList>
    </citation>
    <scope>NUCLEOTIDE SEQUENCE</scope>
    <source>
        <strain evidence="2">CGMCC 4.7299</strain>
    </source>
</reference>
<proteinExistence type="predicted"/>
<name>A0A8J3C3B5_9ACTN</name>
<protein>
    <submittedName>
        <fullName evidence="2">Endonuclease</fullName>
    </submittedName>
</protein>
<evidence type="ECO:0000313" key="2">
    <source>
        <dbReference type="EMBL" id="GGL01053.1"/>
    </source>
</evidence>
<keyword evidence="2" id="KW-0378">Hydrolase</keyword>
<dbReference type="AlphaFoldDB" id="A0A8J3C3B5"/>
<evidence type="ECO:0000259" key="1">
    <source>
        <dbReference type="Pfam" id="PF03372"/>
    </source>
</evidence>